<reference evidence="2" key="1">
    <citation type="journal article" date="2023" name="Mol. Phylogenet. Evol.">
        <title>Genome-scale phylogeny and comparative genomics of the fungal order Sordariales.</title>
        <authorList>
            <person name="Hensen N."/>
            <person name="Bonometti L."/>
            <person name="Westerberg I."/>
            <person name="Brannstrom I.O."/>
            <person name="Guillou S."/>
            <person name="Cros-Aarteil S."/>
            <person name="Calhoun S."/>
            <person name="Haridas S."/>
            <person name="Kuo A."/>
            <person name="Mondo S."/>
            <person name="Pangilinan J."/>
            <person name="Riley R."/>
            <person name="LaButti K."/>
            <person name="Andreopoulos B."/>
            <person name="Lipzen A."/>
            <person name="Chen C."/>
            <person name="Yan M."/>
            <person name="Daum C."/>
            <person name="Ng V."/>
            <person name="Clum A."/>
            <person name="Steindorff A."/>
            <person name="Ohm R.A."/>
            <person name="Martin F."/>
            <person name="Silar P."/>
            <person name="Natvig D.O."/>
            <person name="Lalanne C."/>
            <person name="Gautier V."/>
            <person name="Ament-Velasquez S.L."/>
            <person name="Kruys A."/>
            <person name="Hutchinson M.I."/>
            <person name="Powell A.J."/>
            <person name="Barry K."/>
            <person name="Miller A.N."/>
            <person name="Grigoriev I.V."/>
            <person name="Debuchy R."/>
            <person name="Gladieux P."/>
            <person name="Hiltunen Thoren M."/>
            <person name="Johannesson H."/>
        </authorList>
    </citation>
    <scope>NUCLEOTIDE SEQUENCE</scope>
    <source>
        <strain evidence="2">PSN324</strain>
    </source>
</reference>
<dbReference type="Proteomes" id="UP001321749">
    <property type="component" value="Unassembled WGS sequence"/>
</dbReference>
<dbReference type="AlphaFoldDB" id="A0AAV9HGG7"/>
<name>A0AAV9HGG7_9PEZI</name>
<sequence>MGALSIQPPHPNFGKVRNISHRYAGPKTMCSLPNLSPGPSNGLIRLIQSKKSRWLFDGRGEQEKDTRSNVYLERKKKGGEALKNPRVRNSENTAALLQYGVRKRPTRCATSARHDLPKANSTSIMNVPYQTPPCHSLAKTTSTITTTIKQASKRVLGSNLGRFASIFPPCRTHNFNPIHPSRALGPNALPRRNSQSLLEGGSALS</sequence>
<feature type="region of interest" description="Disordered" evidence="1">
    <location>
        <begin position="182"/>
        <end position="205"/>
    </location>
</feature>
<accession>A0AAV9HGG7</accession>
<reference evidence="2" key="2">
    <citation type="submission" date="2023-06" db="EMBL/GenBank/DDBJ databases">
        <authorList>
            <consortium name="Lawrence Berkeley National Laboratory"/>
            <person name="Mondo S.J."/>
            <person name="Hensen N."/>
            <person name="Bonometti L."/>
            <person name="Westerberg I."/>
            <person name="Brannstrom I.O."/>
            <person name="Guillou S."/>
            <person name="Cros-Aarteil S."/>
            <person name="Calhoun S."/>
            <person name="Haridas S."/>
            <person name="Kuo A."/>
            <person name="Pangilinan J."/>
            <person name="Riley R."/>
            <person name="Labutti K."/>
            <person name="Andreopoulos B."/>
            <person name="Lipzen A."/>
            <person name="Chen C."/>
            <person name="Yanf M."/>
            <person name="Daum C."/>
            <person name="Ng V."/>
            <person name="Clum A."/>
            <person name="Steindorff A."/>
            <person name="Ohm R."/>
            <person name="Martin F."/>
            <person name="Silar P."/>
            <person name="Natvig D."/>
            <person name="Lalanne C."/>
            <person name="Gautier V."/>
            <person name="Ament-Velasquez S.L."/>
            <person name="Kruys A."/>
            <person name="Hutchinson M.I."/>
            <person name="Powell A.J."/>
            <person name="Barry K."/>
            <person name="Miller A.N."/>
            <person name="Grigoriev I.V."/>
            <person name="Debuchy R."/>
            <person name="Gladieux P."/>
            <person name="Thoren M.H."/>
            <person name="Johannesson H."/>
        </authorList>
    </citation>
    <scope>NUCLEOTIDE SEQUENCE</scope>
    <source>
        <strain evidence="2">PSN324</strain>
    </source>
</reference>
<protein>
    <submittedName>
        <fullName evidence="2">Uncharacterized protein</fullName>
    </submittedName>
</protein>
<organism evidence="2 3">
    <name type="scientific">Cladorrhinum samala</name>
    <dbReference type="NCBI Taxonomy" id="585594"/>
    <lineage>
        <taxon>Eukaryota</taxon>
        <taxon>Fungi</taxon>
        <taxon>Dikarya</taxon>
        <taxon>Ascomycota</taxon>
        <taxon>Pezizomycotina</taxon>
        <taxon>Sordariomycetes</taxon>
        <taxon>Sordariomycetidae</taxon>
        <taxon>Sordariales</taxon>
        <taxon>Podosporaceae</taxon>
        <taxon>Cladorrhinum</taxon>
    </lineage>
</organism>
<evidence type="ECO:0000256" key="1">
    <source>
        <dbReference type="SAM" id="MobiDB-lite"/>
    </source>
</evidence>
<evidence type="ECO:0000313" key="2">
    <source>
        <dbReference type="EMBL" id="KAK4458728.1"/>
    </source>
</evidence>
<dbReference type="EMBL" id="MU865058">
    <property type="protein sequence ID" value="KAK4458728.1"/>
    <property type="molecule type" value="Genomic_DNA"/>
</dbReference>
<comment type="caution">
    <text evidence="2">The sequence shown here is derived from an EMBL/GenBank/DDBJ whole genome shotgun (WGS) entry which is preliminary data.</text>
</comment>
<proteinExistence type="predicted"/>
<gene>
    <name evidence="2" type="ORF">QBC42DRAFT_276052</name>
</gene>
<keyword evidence="3" id="KW-1185">Reference proteome</keyword>
<evidence type="ECO:0000313" key="3">
    <source>
        <dbReference type="Proteomes" id="UP001321749"/>
    </source>
</evidence>